<dbReference type="Proteomes" id="UP001396334">
    <property type="component" value="Unassembled WGS sequence"/>
</dbReference>
<reference evidence="1 2" key="1">
    <citation type="journal article" date="2024" name="G3 (Bethesda)">
        <title>Genome assembly of Hibiscus sabdariffa L. provides insights into metabolisms of medicinal natural products.</title>
        <authorList>
            <person name="Kim T."/>
        </authorList>
    </citation>
    <scope>NUCLEOTIDE SEQUENCE [LARGE SCALE GENOMIC DNA]</scope>
    <source>
        <strain evidence="1">TK-2024</strain>
        <tissue evidence="1">Old leaves</tissue>
    </source>
</reference>
<gene>
    <name evidence="1" type="ORF">V6N11_033797</name>
</gene>
<comment type="caution">
    <text evidence="1">The sequence shown here is derived from an EMBL/GenBank/DDBJ whole genome shotgun (WGS) entry which is preliminary data.</text>
</comment>
<evidence type="ECO:0000313" key="2">
    <source>
        <dbReference type="Proteomes" id="UP001396334"/>
    </source>
</evidence>
<evidence type="ECO:0000313" key="1">
    <source>
        <dbReference type="EMBL" id="KAK9018750.1"/>
    </source>
</evidence>
<organism evidence="1 2">
    <name type="scientific">Hibiscus sabdariffa</name>
    <name type="common">roselle</name>
    <dbReference type="NCBI Taxonomy" id="183260"/>
    <lineage>
        <taxon>Eukaryota</taxon>
        <taxon>Viridiplantae</taxon>
        <taxon>Streptophyta</taxon>
        <taxon>Embryophyta</taxon>
        <taxon>Tracheophyta</taxon>
        <taxon>Spermatophyta</taxon>
        <taxon>Magnoliopsida</taxon>
        <taxon>eudicotyledons</taxon>
        <taxon>Gunneridae</taxon>
        <taxon>Pentapetalae</taxon>
        <taxon>rosids</taxon>
        <taxon>malvids</taxon>
        <taxon>Malvales</taxon>
        <taxon>Malvaceae</taxon>
        <taxon>Malvoideae</taxon>
        <taxon>Hibiscus</taxon>
    </lineage>
</organism>
<protein>
    <submittedName>
        <fullName evidence="1">Uncharacterized protein</fullName>
    </submittedName>
</protein>
<keyword evidence="2" id="KW-1185">Reference proteome</keyword>
<dbReference type="EMBL" id="JBBPBN010000018">
    <property type="protein sequence ID" value="KAK9018750.1"/>
    <property type="molecule type" value="Genomic_DNA"/>
</dbReference>
<name>A0ABR2S0F5_9ROSI</name>
<accession>A0ABR2S0F5</accession>
<proteinExistence type="predicted"/>
<sequence>MLIVDEPIEDVDKQGDMGVGCVEDEQLGDECIANQQTQQVVEVQESVVSEQINDVVNKGQELSSALVQNHHPMVTRSNVEMYILI</sequence>